<dbReference type="GO" id="GO:0005506">
    <property type="term" value="F:iron ion binding"/>
    <property type="evidence" value="ECO:0007669"/>
    <property type="project" value="InterPro"/>
</dbReference>
<reference evidence="10" key="1">
    <citation type="submission" date="2010-10" db="EMBL/GenBank/DDBJ databases">
        <title>Phanerochaete chrysosporium cytochrome P450.</title>
        <authorList>
            <person name="Hirosue S."/>
            <person name="Hiratsuka N."/>
            <person name="Ichinose H."/>
            <person name="Wariishi H."/>
        </authorList>
    </citation>
    <scope>NUCLEOTIDE SEQUENCE</scope>
    <source>
        <strain evidence="10">ATCC 34541</strain>
    </source>
</reference>
<dbReference type="PANTHER" id="PTHR24305:SF187">
    <property type="entry name" value="P450, PUTATIVE (EUROFUNG)-RELATED"/>
    <property type="match status" value="1"/>
</dbReference>
<feature type="binding site" description="axial binding residue" evidence="8">
    <location>
        <position position="462"/>
    </location>
    <ligand>
        <name>heme</name>
        <dbReference type="ChEBI" id="CHEBI:30413"/>
    </ligand>
    <ligandPart>
        <name>Fe</name>
        <dbReference type="ChEBI" id="CHEBI:18248"/>
    </ligandPart>
</feature>
<keyword evidence="6 8" id="KW-0408">Iron</keyword>
<protein>
    <submittedName>
        <fullName evidence="10">Cytochrome P450</fullName>
    </submittedName>
</protein>
<dbReference type="InterPro" id="IPR002401">
    <property type="entry name" value="Cyt_P450_E_grp-I"/>
</dbReference>
<keyword evidence="9" id="KW-0472">Membrane</keyword>
<dbReference type="InterPro" id="IPR036396">
    <property type="entry name" value="Cyt_P450_sf"/>
</dbReference>
<dbReference type="EMBL" id="AB597791">
    <property type="protein sequence ID" value="BAL05078.1"/>
    <property type="molecule type" value="mRNA"/>
</dbReference>
<dbReference type="Pfam" id="PF00067">
    <property type="entry name" value="p450"/>
    <property type="match status" value="1"/>
</dbReference>
<dbReference type="PRINTS" id="PR00463">
    <property type="entry name" value="EP450I"/>
</dbReference>
<evidence type="ECO:0000256" key="7">
    <source>
        <dbReference type="ARBA" id="ARBA00023033"/>
    </source>
</evidence>
<dbReference type="InterPro" id="IPR001128">
    <property type="entry name" value="Cyt_P450"/>
</dbReference>
<dbReference type="GO" id="GO:0020037">
    <property type="term" value="F:heme binding"/>
    <property type="evidence" value="ECO:0007669"/>
    <property type="project" value="InterPro"/>
</dbReference>
<dbReference type="SUPFAM" id="SSF48264">
    <property type="entry name" value="Cytochrome P450"/>
    <property type="match status" value="1"/>
</dbReference>
<dbReference type="CDD" id="cd11061">
    <property type="entry name" value="CYP67-like"/>
    <property type="match status" value="1"/>
</dbReference>
<accession>G5EJL6</accession>
<dbReference type="PANTHER" id="PTHR24305">
    <property type="entry name" value="CYTOCHROME P450"/>
    <property type="match status" value="1"/>
</dbReference>
<comment type="similarity">
    <text evidence="3">Belongs to the cytochrome P450 family.</text>
</comment>
<evidence type="ECO:0000256" key="1">
    <source>
        <dbReference type="ARBA" id="ARBA00001971"/>
    </source>
</evidence>
<dbReference type="Gene3D" id="1.10.630.10">
    <property type="entry name" value="Cytochrome P450"/>
    <property type="match status" value="1"/>
</dbReference>
<keyword evidence="8" id="KW-0349">Heme</keyword>
<comment type="pathway">
    <text evidence="2">Secondary metabolite biosynthesis.</text>
</comment>
<evidence type="ECO:0000256" key="5">
    <source>
        <dbReference type="ARBA" id="ARBA00023002"/>
    </source>
</evidence>
<dbReference type="GO" id="GO:0004497">
    <property type="term" value="F:monooxygenase activity"/>
    <property type="evidence" value="ECO:0007669"/>
    <property type="project" value="UniProtKB-KW"/>
</dbReference>
<evidence type="ECO:0000256" key="6">
    <source>
        <dbReference type="ARBA" id="ARBA00023004"/>
    </source>
</evidence>
<dbReference type="VEuPathDB" id="FungiDB:AGR57_8762"/>
<evidence type="ECO:0000256" key="2">
    <source>
        <dbReference type="ARBA" id="ARBA00005179"/>
    </source>
</evidence>
<dbReference type="GO" id="GO:0016705">
    <property type="term" value="F:oxidoreductase activity, acting on paired donors, with incorporation or reduction of molecular oxygen"/>
    <property type="evidence" value="ECO:0007669"/>
    <property type="project" value="InterPro"/>
</dbReference>
<evidence type="ECO:0000256" key="8">
    <source>
        <dbReference type="PIRSR" id="PIRSR602401-1"/>
    </source>
</evidence>
<comment type="cofactor">
    <cofactor evidence="1 8">
        <name>heme</name>
        <dbReference type="ChEBI" id="CHEBI:30413"/>
    </cofactor>
</comment>
<evidence type="ECO:0000256" key="4">
    <source>
        <dbReference type="ARBA" id="ARBA00022723"/>
    </source>
</evidence>
<dbReference type="AlphaFoldDB" id="G5EJL6"/>
<sequence>MQARIVSLLVIIAPLLLSTLFIPHYGTVSGVSRSFAIYLTTLVSSIVVYRLSPWHPLARYPGPLLAKVTKLYHALMVSKGKQHVYIKALHDQYGDIVRIGPNEVSIRDAACIQPLMGAQGLAKGPSWSGRSMFPPISPLIGIRDPAEHARRRRPWNRAFNTNGIKEFMPTIQTRVQQLAEHLGERHGQALDLAEWFSFFTYDFMGDMIFGGWTEMMRDGGDLQGLWTRVKAGLHAGMVPEHVPWVAYYAKKIPSVVRKVSEMRGMGISRAKMRYQQGSTSKDLFYYLSNEDGSEKVTPPPEVVTSDGALALVAGSDTTSSVLSNLFYCLLRDPVSYKRLQEEVDKFYPPGENSLDPRHINNMPFLEAVINEAMRLYPVVPSGSQRSPEIGKGGRAVGPYYIPEGNQARVHFWSVFRDSRNFSHPETFWPDRWLIAEGLQESPEKITHNANAFVPFSFGPANCVGKNLAIQEMRLAVTHLMHKLNFRFADGFNPDEWDSQIQDVTVMQLGKLMVVVERRD</sequence>
<name>G5EJL6_PHACH</name>
<keyword evidence="9" id="KW-0812">Transmembrane</keyword>
<organism evidence="10">
    <name type="scientific">Phanerodontia chrysosporium</name>
    <name type="common">White-rot fungus</name>
    <name type="synonym">Sporotrichum pruinosum</name>
    <dbReference type="NCBI Taxonomy" id="2822231"/>
    <lineage>
        <taxon>Eukaryota</taxon>
        <taxon>Fungi</taxon>
        <taxon>Dikarya</taxon>
        <taxon>Basidiomycota</taxon>
        <taxon>Agaricomycotina</taxon>
        <taxon>Agaricomycetes</taxon>
        <taxon>Polyporales</taxon>
        <taxon>Phanerochaetaceae</taxon>
        <taxon>Phanerodontia</taxon>
    </lineage>
</organism>
<keyword evidence="7" id="KW-0503">Monooxygenase</keyword>
<feature type="transmembrane region" description="Helical" evidence="9">
    <location>
        <begin position="5"/>
        <end position="23"/>
    </location>
</feature>
<dbReference type="InterPro" id="IPR050121">
    <property type="entry name" value="Cytochrome_P450_monoxygenase"/>
</dbReference>
<evidence type="ECO:0000256" key="3">
    <source>
        <dbReference type="ARBA" id="ARBA00010617"/>
    </source>
</evidence>
<keyword evidence="4 8" id="KW-0479">Metal-binding</keyword>
<keyword evidence="5" id="KW-0560">Oxidoreductase</keyword>
<proteinExistence type="evidence at transcript level"/>
<keyword evidence="9" id="KW-1133">Transmembrane helix</keyword>
<evidence type="ECO:0000256" key="9">
    <source>
        <dbReference type="SAM" id="Phobius"/>
    </source>
</evidence>
<dbReference type="PRINTS" id="PR00385">
    <property type="entry name" value="P450"/>
</dbReference>
<evidence type="ECO:0000313" key="10">
    <source>
        <dbReference type="EMBL" id="BAL05078.1"/>
    </source>
</evidence>
<gene>
    <name evidence="10" type="primary">PcCYP_1a</name>
</gene>